<comment type="caution">
    <text evidence="1">The sequence shown here is derived from an EMBL/GenBank/DDBJ whole genome shotgun (WGS) entry which is preliminary data.</text>
</comment>
<dbReference type="OrthoDB" id="7644395at2"/>
<accession>A0A225NRP4</accession>
<dbReference type="AlphaFoldDB" id="A0A225NRP4"/>
<dbReference type="EMBL" id="AQQR01000001">
    <property type="protein sequence ID" value="OWU77515.1"/>
    <property type="molecule type" value="Genomic_DNA"/>
</dbReference>
<evidence type="ECO:0000313" key="1">
    <source>
        <dbReference type="EMBL" id="OWU77515.1"/>
    </source>
</evidence>
<dbReference type="Gene3D" id="3.30.2000.30">
    <property type="match status" value="1"/>
</dbReference>
<sequence length="141" mass="15170">MSYGMAVALQKAVYETLVTDAALTALIGLQVFDAPPPGQVPDIYVALGPEEVRDRSDKSGRGALHRFTLSVVGEGDSFAALKEVATAVSDALEGAAPALDRGHLVGLWFERARARRTGPAGRIRRIDLRFRARVEDDQPQA</sequence>
<dbReference type="InterPro" id="IPR053745">
    <property type="entry name" value="Viral_Tail_Comp_sf"/>
</dbReference>
<organism evidence="1 2">
    <name type="scientific">Marinibacterium profundimaris</name>
    <dbReference type="NCBI Taxonomy" id="1679460"/>
    <lineage>
        <taxon>Bacteria</taxon>
        <taxon>Pseudomonadati</taxon>
        <taxon>Pseudomonadota</taxon>
        <taxon>Alphaproteobacteria</taxon>
        <taxon>Rhodobacterales</taxon>
        <taxon>Paracoccaceae</taxon>
        <taxon>Marinibacterium</taxon>
    </lineage>
</organism>
<proteinExistence type="predicted"/>
<dbReference type="Pfam" id="PF11367">
    <property type="entry name" value="Tail_completion_gp17"/>
    <property type="match status" value="1"/>
</dbReference>
<evidence type="ECO:0000313" key="2">
    <source>
        <dbReference type="Proteomes" id="UP000215377"/>
    </source>
</evidence>
<reference evidence="1 2" key="1">
    <citation type="submission" date="2013-04" db="EMBL/GenBank/DDBJ databases">
        <title>Oceanicola sp. 22II1-22F33 Genome Sequencing.</title>
        <authorList>
            <person name="Lai Q."/>
            <person name="Li G."/>
            <person name="Shao Z."/>
        </authorList>
    </citation>
    <scope>NUCLEOTIDE SEQUENCE [LARGE SCALE GENOMIC DNA]</scope>
    <source>
        <strain evidence="1 2">22II1-22F33</strain>
    </source>
</reference>
<keyword evidence="2" id="KW-1185">Reference proteome</keyword>
<name>A0A225NRP4_9RHOB</name>
<dbReference type="RefSeq" id="WP_088648137.1">
    <property type="nucleotide sequence ID" value="NZ_AQQR01000001.1"/>
</dbReference>
<dbReference type="InterPro" id="IPR021508">
    <property type="entry name" value="Gp17-like"/>
</dbReference>
<gene>
    <name evidence="1" type="ORF">ATO3_02120</name>
</gene>
<dbReference type="Proteomes" id="UP000215377">
    <property type="component" value="Unassembled WGS sequence"/>
</dbReference>
<protein>
    <submittedName>
        <fullName evidence="1">Gene transfer agent protein</fullName>
    </submittedName>
</protein>